<evidence type="ECO:0000256" key="6">
    <source>
        <dbReference type="ARBA" id="ARBA00022741"/>
    </source>
</evidence>
<feature type="domain" description="Alpha-glucan water dikinase-like N-terminal Ig-like" evidence="14">
    <location>
        <begin position="462"/>
        <end position="598"/>
    </location>
</feature>
<evidence type="ECO:0000256" key="4">
    <source>
        <dbReference type="ARBA" id="ARBA00022679"/>
    </source>
</evidence>
<keyword evidence="8" id="KW-0067">ATP-binding</keyword>
<evidence type="ECO:0000256" key="9">
    <source>
        <dbReference type="ARBA" id="ARBA00022842"/>
    </source>
</evidence>
<dbReference type="GO" id="GO:0016301">
    <property type="term" value="F:kinase activity"/>
    <property type="evidence" value="ECO:0007669"/>
    <property type="project" value="UniProtKB-KW"/>
</dbReference>
<gene>
    <name evidence="16" type="ORF">CVIRNUC_010617</name>
</gene>
<feature type="domain" description="Alpha-glucan water dikinase-like N-terminal Ig-like" evidence="14">
    <location>
        <begin position="85"/>
        <end position="204"/>
    </location>
</feature>
<evidence type="ECO:0000256" key="3">
    <source>
        <dbReference type="ARBA" id="ARBA00011738"/>
    </source>
</evidence>
<sequence>MRDMRSVLQDQLGPLKGVHASERFVQQGLKPCSRRPTKKACEPRSWSNPLRHPTGGQAAHRRASRPSGTVSAIAAPETAGLSYEKSYTLDSEYKLVVALEEEGDSQRVRLTSTLPGRLLLHWGVEGGEDYKSGWRLPGTGTWPEGTVRYKDRALQTPWKKTDAGQELVLKLSGPEKSDYLNFVIKDDSTGRWYDLFGSNFQVPLRLALTSMSMDEGDMQGMLIPDSELPELPGELCGIWAYIQWESAGCPNRSKAESDAEYQKSIAELKDYLRQGIQLDELWRVARGEIKLRDFEASASPSNGAALTEAPEAPPVNIPQDLVNIQAYLLWEQAGRPDGADFAGDARATLEAQARAGKSVKEIEAALKAPEPQPQEAPPAAQPAEEQQAPQQEQAPAQPKQEQQQAPRGGIGLDRSMSLRKIDPLQFVKSPMPLLSADTRRAPERALGRLEDAAARDEACVWQRTYRMGNKQEMVVAVRAPEGKQGPIQVALTTDVAQDLFLHWGVRKQGGGDWVAPPKEVWPADTTPVEGNKDALDSAFLLGDELDMQDVVVGGEKVALKRVRIIIPAGHDLSGLTFVIRSADSTAWWRDGGANYSVPVPGAPGSEAKSNPLAGFEDDLSRTIVDCEVNADQWTLMHRYNKATELLEQALNGSADEVTDAMAKVFVWLRYSASRQLTWQRNYNTQPRILGEAQARLTSAIAQAHGKTGGEAQEWVRAMLGTVGRGGNAQAVRDEILNIMHRNNIGEKRGTWMEDWHQKLHNNTTPDDVAICEAFIAFLQSGGDRGAYWGVLSDAGITRERLESFDRPIKVEPEDYPDKRDALIGEFQNYLGILKAVHSGADLQASAKEASRVMPQGAKDHLGYVLGHQGDHEVLPLMQNAVEARTEIAQSGQLAGNRDLLYLDVALENVVRSAAERGSGAAGANAGALVGPLLQNLVLSVGDNEELCYCLKAWQALPSALRRGGYPSKEDALKASAVVDRIRRAIAATSDSVSSRIGPIATSFGKAFGVDDWYVELFAEEVVRGGPAFAVSLILSSLEPALRAAAELGAWQIISPVSAAGRVEVVGGLHEVQDKVYEEPTVLLAKRVTGEEEVPEGCVAVVTPDAPDVLSHVSVRARNMRVLFAICHEAQPLADIEKLAGKAVYFETTAAGGVSWEEVGESRLRGEGAGSSGGQRARRKLKISIPKWCGKWVVSMDEYRDGVVGAKSKNLAGMRGKLPDVVKLPPSVTVPFSSFEEALKQKENKAMAKRLEGAVKAIPETNAEEKLRECRDIVIEVVIPAKLEEQLKAGMQEAGIPVPDTPERWGQAMTALKGVWASKYNERALLSMRKVGLDFRDLRMAVLVQRVVPAAYAFVIHTHNPSTGSPDEVYAEVVRGLGESIVSGLVPGSALGCVISKSDLDNPEVEMYPSKSDGMFVPESLIFRSDSNGEDLEGYAGAGLYDSITMDPTELRKVDYASDRLIADEGFRKDLVSRIAKVGVAIEEALGSAQDVEGAVEEDGSITVVQTRPQM</sequence>
<reference evidence="16 17" key="1">
    <citation type="submission" date="2023-10" db="EMBL/GenBank/DDBJ databases">
        <authorList>
            <person name="Maclean D."/>
            <person name="Macfadyen A."/>
        </authorList>
    </citation>
    <scope>NUCLEOTIDE SEQUENCE [LARGE SCALE GENOMIC DNA]</scope>
</reference>
<evidence type="ECO:0000256" key="8">
    <source>
        <dbReference type="ARBA" id="ARBA00022840"/>
    </source>
</evidence>
<dbReference type="InterPro" id="IPR013815">
    <property type="entry name" value="ATP_grasp_subdomain_1"/>
</dbReference>
<feature type="region of interest" description="Disordered" evidence="11">
    <location>
        <begin position="26"/>
        <end position="71"/>
    </location>
</feature>
<feature type="region of interest" description="Disordered" evidence="11">
    <location>
        <begin position="369"/>
        <end position="413"/>
    </location>
</feature>
<dbReference type="InterPro" id="IPR054481">
    <property type="entry name" value="GWD1_pHisD"/>
</dbReference>
<evidence type="ECO:0000313" key="17">
    <source>
        <dbReference type="Proteomes" id="UP001314263"/>
    </source>
</evidence>
<dbReference type="Proteomes" id="UP001314263">
    <property type="component" value="Unassembled WGS sequence"/>
</dbReference>
<dbReference type="Pfam" id="PF22973">
    <property type="entry name" value="GWD1_pHisD"/>
    <property type="match status" value="1"/>
</dbReference>
<evidence type="ECO:0000259" key="12">
    <source>
        <dbReference type="Pfam" id="PF01326"/>
    </source>
</evidence>
<feature type="compositionally biased region" description="Low complexity" evidence="11">
    <location>
        <begin position="381"/>
        <end position="406"/>
    </location>
</feature>
<evidence type="ECO:0000256" key="7">
    <source>
        <dbReference type="ARBA" id="ARBA00022777"/>
    </source>
</evidence>
<dbReference type="EMBL" id="CAUYUE010000017">
    <property type="protein sequence ID" value="CAK0787397.1"/>
    <property type="molecule type" value="Genomic_DNA"/>
</dbReference>
<evidence type="ECO:0008006" key="18">
    <source>
        <dbReference type="Google" id="ProtNLM"/>
    </source>
</evidence>
<comment type="subunit">
    <text evidence="3">Homodimer.</text>
</comment>
<evidence type="ECO:0000256" key="2">
    <source>
        <dbReference type="ARBA" id="ARBA00007837"/>
    </source>
</evidence>
<feature type="domain" description="Alpha-glucan water dikinase phosphohistidine-like" evidence="13">
    <location>
        <begin position="1049"/>
        <end position="1162"/>
    </location>
</feature>
<dbReference type="InterPro" id="IPR056301">
    <property type="entry name" value="GWD-like_N_Ig"/>
</dbReference>
<evidence type="ECO:0000256" key="10">
    <source>
        <dbReference type="ARBA" id="ARBA00023277"/>
    </source>
</evidence>
<dbReference type="Gene3D" id="3.30.470.20">
    <property type="entry name" value="ATP-grasp fold, B domain"/>
    <property type="match status" value="1"/>
</dbReference>
<proteinExistence type="inferred from homology"/>
<keyword evidence="9" id="KW-0460">Magnesium</keyword>
<accession>A0AAV1IJG9</accession>
<keyword evidence="6" id="KW-0547">Nucleotide-binding</keyword>
<protein>
    <recommendedName>
        <fullName evidence="18">Pyruvate phosphate dikinase AMP/ATP-binding domain-containing protein</fullName>
    </recommendedName>
</protein>
<keyword evidence="4" id="KW-0808">Transferase</keyword>
<dbReference type="Pfam" id="PF23229">
    <property type="entry name" value="DUF7067"/>
    <property type="match status" value="2"/>
</dbReference>
<keyword evidence="17" id="KW-1185">Reference proteome</keyword>
<comment type="caution">
    <text evidence="16">The sequence shown here is derived from an EMBL/GenBank/DDBJ whole genome shotgun (WGS) entry which is preliminary data.</text>
</comment>
<dbReference type="Pfam" id="PF23166">
    <property type="entry name" value="Ig_N_CWD1"/>
    <property type="match status" value="2"/>
</dbReference>
<keyword evidence="10" id="KW-0119">Carbohydrate metabolism</keyword>
<evidence type="ECO:0000259" key="15">
    <source>
        <dbReference type="Pfam" id="PF23229"/>
    </source>
</evidence>
<dbReference type="Pfam" id="PF01326">
    <property type="entry name" value="PPDK_N"/>
    <property type="match status" value="1"/>
</dbReference>
<dbReference type="InterPro" id="IPR055495">
    <property type="entry name" value="CWD_DUF7067"/>
</dbReference>
<feature type="domain" description="DUF7067" evidence="15">
    <location>
        <begin position="319"/>
        <end position="367"/>
    </location>
</feature>
<dbReference type="SUPFAM" id="SSF56059">
    <property type="entry name" value="Glutathione synthetase ATP-binding domain-like"/>
    <property type="match status" value="1"/>
</dbReference>
<organism evidence="16 17">
    <name type="scientific">Coccomyxa viridis</name>
    <dbReference type="NCBI Taxonomy" id="1274662"/>
    <lineage>
        <taxon>Eukaryota</taxon>
        <taxon>Viridiplantae</taxon>
        <taxon>Chlorophyta</taxon>
        <taxon>core chlorophytes</taxon>
        <taxon>Trebouxiophyceae</taxon>
        <taxon>Trebouxiophyceae incertae sedis</taxon>
        <taxon>Coccomyxaceae</taxon>
        <taxon>Coccomyxa</taxon>
    </lineage>
</organism>
<dbReference type="GO" id="GO:0005524">
    <property type="term" value="F:ATP binding"/>
    <property type="evidence" value="ECO:0007669"/>
    <property type="project" value="UniProtKB-KW"/>
</dbReference>
<evidence type="ECO:0000259" key="13">
    <source>
        <dbReference type="Pfam" id="PF22973"/>
    </source>
</evidence>
<dbReference type="GO" id="GO:0046872">
    <property type="term" value="F:metal ion binding"/>
    <property type="evidence" value="ECO:0007669"/>
    <property type="project" value="UniProtKB-KW"/>
</dbReference>
<feature type="domain" description="Pyruvate phosphate dikinase AMP/ATP-binding" evidence="12">
    <location>
        <begin position="1306"/>
        <end position="1509"/>
    </location>
</feature>
<dbReference type="InterPro" id="IPR002192">
    <property type="entry name" value="PPDK_AMP/ATP-bd"/>
</dbReference>
<dbReference type="PANTHER" id="PTHR46999">
    <property type="entry name" value="ALPHA-GLUCAN WATER DIKINASE 1, CHLOROPLASTIC-RELATED"/>
    <property type="match status" value="1"/>
</dbReference>
<evidence type="ECO:0000259" key="14">
    <source>
        <dbReference type="Pfam" id="PF23166"/>
    </source>
</evidence>
<feature type="compositionally biased region" description="Pro residues" evidence="11">
    <location>
        <begin position="370"/>
        <end position="380"/>
    </location>
</feature>
<feature type="domain" description="DUF7067" evidence="15">
    <location>
        <begin position="234"/>
        <end position="283"/>
    </location>
</feature>
<keyword evidence="7" id="KW-0418">Kinase</keyword>
<dbReference type="Gene3D" id="3.30.1490.20">
    <property type="entry name" value="ATP-grasp fold, A domain"/>
    <property type="match status" value="1"/>
</dbReference>
<comment type="cofactor">
    <cofactor evidence="1">
        <name>Mg(2+)</name>
        <dbReference type="ChEBI" id="CHEBI:18420"/>
    </cofactor>
</comment>
<evidence type="ECO:0000313" key="16">
    <source>
        <dbReference type="EMBL" id="CAK0787397.1"/>
    </source>
</evidence>
<keyword evidence="5" id="KW-0479">Metal-binding</keyword>
<comment type="similarity">
    <text evidence="2">Belongs to the PEP-utilizing enzyme family.</text>
</comment>
<evidence type="ECO:0000256" key="11">
    <source>
        <dbReference type="SAM" id="MobiDB-lite"/>
    </source>
</evidence>
<dbReference type="PANTHER" id="PTHR46999:SF1">
    <property type="entry name" value="ALPHA-GLUCAN WATER DIKINASE 1, CHLOROPLASTIC"/>
    <property type="match status" value="1"/>
</dbReference>
<name>A0AAV1IJG9_9CHLO</name>
<evidence type="ECO:0000256" key="5">
    <source>
        <dbReference type="ARBA" id="ARBA00022723"/>
    </source>
</evidence>
<evidence type="ECO:0000256" key="1">
    <source>
        <dbReference type="ARBA" id="ARBA00001946"/>
    </source>
</evidence>